<keyword evidence="1" id="KW-0472">Membrane</keyword>
<evidence type="ECO:0000313" key="2">
    <source>
        <dbReference type="EMBL" id="OGC49617.1"/>
    </source>
</evidence>
<feature type="transmembrane region" description="Helical" evidence="1">
    <location>
        <begin position="21"/>
        <end position="47"/>
    </location>
</feature>
<organism evidence="2 3">
    <name type="scientific">candidate division WWE3 bacterium RIFCSPLOWO2_01_FULL_37_15</name>
    <dbReference type="NCBI Taxonomy" id="1802622"/>
    <lineage>
        <taxon>Bacteria</taxon>
        <taxon>Katanobacteria</taxon>
    </lineage>
</organism>
<gene>
    <name evidence="2" type="ORF">A3A69_00060</name>
</gene>
<feature type="transmembrane region" description="Helical" evidence="1">
    <location>
        <begin position="82"/>
        <end position="107"/>
    </location>
</feature>
<keyword evidence="1" id="KW-0812">Transmembrane</keyword>
<evidence type="ECO:0000313" key="3">
    <source>
        <dbReference type="Proteomes" id="UP000177458"/>
    </source>
</evidence>
<dbReference type="AlphaFoldDB" id="A0A1F4UXE1"/>
<sequence length="114" mass="13059">MFNKLTNFGYRRDKKEAVGFYVSYLVFIILLGAVIQGILSNLSLLTFELWSRLVRLFTTAITSFLVYKLLKEKKLLKNLNFLSFGLLSILLALSGWALIGLLIPAYFTTRKKES</sequence>
<accession>A0A1F4UXE1</accession>
<dbReference type="Proteomes" id="UP000177458">
    <property type="component" value="Unassembled WGS sequence"/>
</dbReference>
<name>A0A1F4UXE1_UNCKA</name>
<proteinExistence type="predicted"/>
<keyword evidence="1" id="KW-1133">Transmembrane helix</keyword>
<protein>
    <submittedName>
        <fullName evidence="2">Uncharacterized protein</fullName>
    </submittedName>
</protein>
<comment type="caution">
    <text evidence="2">The sequence shown here is derived from an EMBL/GenBank/DDBJ whole genome shotgun (WGS) entry which is preliminary data.</text>
</comment>
<evidence type="ECO:0000256" key="1">
    <source>
        <dbReference type="SAM" id="Phobius"/>
    </source>
</evidence>
<dbReference type="EMBL" id="MEVF01000017">
    <property type="protein sequence ID" value="OGC49617.1"/>
    <property type="molecule type" value="Genomic_DNA"/>
</dbReference>
<reference evidence="2 3" key="1">
    <citation type="journal article" date="2016" name="Nat. Commun.">
        <title>Thousands of microbial genomes shed light on interconnected biogeochemical processes in an aquifer system.</title>
        <authorList>
            <person name="Anantharaman K."/>
            <person name="Brown C.T."/>
            <person name="Hug L.A."/>
            <person name="Sharon I."/>
            <person name="Castelle C.J."/>
            <person name="Probst A.J."/>
            <person name="Thomas B.C."/>
            <person name="Singh A."/>
            <person name="Wilkins M.J."/>
            <person name="Karaoz U."/>
            <person name="Brodie E.L."/>
            <person name="Williams K.H."/>
            <person name="Hubbard S.S."/>
            <person name="Banfield J.F."/>
        </authorList>
    </citation>
    <scope>NUCLEOTIDE SEQUENCE [LARGE SCALE GENOMIC DNA]</scope>
</reference>